<dbReference type="RefSeq" id="WP_148565395.1">
    <property type="nucleotide sequence ID" value="NZ_RXYA01000001.1"/>
</dbReference>
<organism evidence="3 4">
    <name type="scientific">Acetobacterium paludosum</name>
    <dbReference type="NCBI Taxonomy" id="52693"/>
    <lineage>
        <taxon>Bacteria</taxon>
        <taxon>Bacillati</taxon>
        <taxon>Bacillota</taxon>
        <taxon>Clostridia</taxon>
        <taxon>Eubacteriales</taxon>
        <taxon>Eubacteriaceae</taxon>
        <taxon>Acetobacterium</taxon>
    </lineage>
</organism>
<dbReference type="OrthoDB" id="2328774at2"/>
<dbReference type="Pfam" id="PF04203">
    <property type="entry name" value="Sortase"/>
    <property type="match status" value="1"/>
</dbReference>
<proteinExistence type="predicted"/>
<evidence type="ECO:0000256" key="1">
    <source>
        <dbReference type="ARBA" id="ARBA00022801"/>
    </source>
</evidence>
<dbReference type="SUPFAM" id="SSF63817">
    <property type="entry name" value="Sortase"/>
    <property type="match status" value="1"/>
</dbReference>
<reference evidence="3" key="1">
    <citation type="submission" date="2019-10" db="EMBL/GenBank/DDBJ databases">
        <authorList>
            <person name="Ross D.E."/>
            <person name="Gulliver D."/>
        </authorList>
    </citation>
    <scope>NUCLEOTIDE SEQUENCE</scope>
    <source>
        <strain evidence="3">DER-2019</strain>
    </source>
</reference>
<protein>
    <submittedName>
        <fullName evidence="3">Sortase</fullName>
    </submittedName>
</protein>
<dbReference type="Proteomes" id="UP000616595">
    <property type="component" value="Unassembled WGS sequence"/>
</dbReference>
<dbReference type="EMBL" id="WJBD01000001">
    <property type="protein sequence ID" value="MBC3886756.1"/>
    <property type="molecule type" value="Genomic_DNA"/>
</dbReference>
<feature type="active site" description="Acyl-thioester intermediate" evidence="2">
    <location>
        <position position="187"/>
    </location>
</feature>
<evidence type="ECO:0000313" key="4">
    <source>
        <dbReference type="Proteomes" id="UP000616595"/>
    </source>
</evidence>
<name>A0A923HQX6_9FIRM</name>
<dbReference type="CDD" id="cd00004">
    <property type="entry name" value="Sortase"/>
    <property type="match status" value="1"/>
</dbReference>
<gene>
    <name evidence="3" type="ORF">GH810_00295</name>
</gene>
<keyword evidence="1" id="KW-0378">Hydrolase</keyword>
<dbReference type="Gene3D" id="2.40.260.10">
    <property type="entry name" value="Sortase"/>
    <property type="match status" value="1"/>
</dbReference>
<comment type="caution">
    <text evidence="3">The sequence shown here is derived from an EMBL/GenBank/DDBJ whole genome shotgun (WGS) entry which is preliminary data.</text>
</comment>
<evidence type="ECO:0000256" key="2">
    <source>
        <dbReference type="PIRSR" id="PIRSR605754-1"/>
    </source>
</evidence>
<sequence length="202" mass="22721">MMRNKRGVLMMSIGLLLLAGAIGLTSYNIITEKMAETRSDQTVTILQEQIPDYQNSNSQSDQLSDQSEATVTEMQAMDIDEHDYIGVLDIPVIDISLPVQQDWSYPALNYSPCRYRGSFLNDSMIIAGHNYQEHFGKLYQLRNGDIVKFTDVAGNVYRYAVASVETLAKTDVEEMESGNWDLTLFTCTPGGTNRVTVRCKRI</sequence>
<dbReference type="InterPro" id="IPR005754">
    <property type="entry name" value="Sortase"/>
</dbReference>
<feature type="active site" description="Proton donor/acceptor" evidence="2">
    <location>
        <position position="129"/>
    </location>
</feature>
<dbReference type="NCBIfam" id="TIGR01076">
    <property type="entry name" value="sortase_fam"/>
    <property type="match status" value="1"/>
</dbReference>
<keyword evidence="4" id="KW-1185">Reference proteome</keyword>
<accession>A0A923HQX6</accession>
<dbReference type="InterPro" id="IPR023365">
    <property type="entry name" value="Sortase_dom-sf"/>
</dbReference>
<evidence type="ECO:0000313" key="3">
    <source>
        <dbReference type="EMBL" id="MBC3886756.1"/>
    </source>
</evidence>
<dbReference type="GO" id="GO:0016787">
    <property type="term" value="F:hydrolase activity"/>
    <property type="evidence" value="ECO:0007669"/>
    <property type="project" value="UniProtKB-KW"/>
</dbReference>
<reference evidence="3" key="2">
    <citation type="submission" date="2020-10" db="EMBL/GenBank/DDBJ databases">
        <title>Comparative genomics of the Acetobacterium genus.</title>
        <authorList>
            <person name="Marshall C."/>
            <person name="May H."/>
            <person name="Norman S."/>
        </authorList>
    </citation>
    <scope>NUCLEOTIDE SEQUENCE</scope>
    <source>
        <strain evidence="3">DER-2019</strain>
    </source>
</reference>
<dbReference type="AlphaFoldDB" id="A0A923HQX6"/>